<comment type="caution">
    <text evidence="13">The sequence shown here is derived from an EMBL/GenBank/DDBJ whole genome shotgun (WGS) entry which is preliminary data.</text>
</comment>
<keyword evidence="3" id="KW-0328">Glycosyltransferase</keyword>
<evidence type="ECO:0000256" key="10">
    <source>
        <dbReference type="ARBA" id="ARBA00040345"/>
    </source>
</evidence>
<feature type="transmembrane region" description="Helical" evidence="11">
    <location>
        <begin position="294"/>
        <end position="313"/>
    </location>
</feature>
<evidence type="ECO:0000256" key="11">
    <source>
        <dbReference type="SAM" id="Phobius"/>
    </source>
</evidence>
<dbReference type="PANTHER" id="PTHR43646">
    <property type="entry name" value="GLYCOSYLTRANSFERASE"/>
    <property type="match status" value="1"/>
</dbReference>
<dbReference type="CDD" id="cd00761">
    <property type="entry name" value="Glyco_tranf_GTA_type"/>
    <property type="match status" value="1"/>
</dbReference>
<keyword evidence="2" id="KW-1003">Cell membrane</keyword>
<comment type="function">
    <text evidence="7">Catalyzes the glycosylation of 4,4'-diaponeurosporenoate, i.e. the esterification of glucose at the C1'' position with the carboxyl group of 4,4'-diaponeurosporenic acid, to form glycosyl-4,4'-diaponeurosporenoate. This is a step in the biosynthesis of staphyloxanthin, an orange pigment present in most staphylococci strains.</text>
</comment>
<evidence type="ECO:0000256" key="7">
    <source>
        <dbReference type="ARBA" id="ARBA00037281"/>
    </source>
</evidence>
<dbReference type="Gene3D" id="3.90.550.10">
    <property type="entry name" value="Spore Coat Polysaccharide Biosynthesis Protein SpsA, Chain A"/>
    <property type="match status" value="1"/>
</dbReference>
<evidence type="ECO:0000256" key="6">
    <source>
        <dbReference type="ARBA" id="ARBA00023136"/>
    </source>
</evidence>
<feature type="domain" description="Glycosyltransferase 2-like" evidence="12">
    <location>
        <begin position="39"/>
        <end position="173"/>
    </location>
</feature>
<keyword evidence="5" id="KW-0125">Carotenoid biosynthesis</keyword>
<evidence type="ECO:0000313" key="14">
    <source>
        <dbReference type="Proteomes" id="UP000609346"/>
    </source>
</evidence>
<dbReference type="PANTHER" id="PTHR43646:SF2">
    <property type="entry name" value="GLYCOSYLTRANSFERASE 2-LIKE DOMAIN-CONTAINING PROTEIN"/>
    <property type="match status" value="1"/>
</dbReference>
<sequence>METVIFVLMLCACAAGFVLFRRNTVPVCRLGPIEPSKLSIIIPARNEERNLKHLLHSLELQTYTPIEIIVVDDCSEDRTREIAEKFGVRVITNTEPPEGWTGKNWAVWNGYQEATGDLIAFLDADVRLYPHALKSLLAAREQTGGVISVVPYHEAVRFYERLAFIPNLLGLYAFTSPFERSNPNKGLYGSCIVTTRVDYELARGHESIKGELLDDLNLGAQFMRAGIPVTNYIGYGMVSFRMYPGGIRSEIEGFSKGAVLSTSKLSGWTTSLVAVWLVGLLAAEAAPFVLGMSWALPIAAGYLAYTIQLYSFLHYTGRFGYWLPFVHVLSSVFFLYIMLYSVYQIVFHGQVAWKGRQVKVGGRGRR</sequence>
<dbReference type="RefSeq" id="WP_191205587.1">
    <property type="nucleotide sequence ID" value="NZ_JACXZA010000005.1"/>
</dbReference>
<reference evidence="13 14" key="1">
    <citation type="submission" date="2020-09" db="EMBL/GenBank/DDBJ databases">
        <title>Paenibacillus sp. strain PR3 16S rRNA gene Genome sequencing and assembly.</title>
        <authorList>
            <person name="Kim J."/>
        </authorList>
    </citation>
    <scope>NUCLEOTIDE SEQUENCE [LARGE SCALE GENOMIC DNA]</scope>
    <source>
        <strain evidence="13 14">PR3</strain>
    </source>
</reference>
<evidence type="ECO:0000256" key="4">
    <source>
        <dbReference type="ARBA" id="ARBA00022679"/>
    </source>
</evidence>
<gene>
    <name evidence="13" type="ORF">H8B09_21345</name>
</gene>
<proteinExistence type="inferred from homology"/>
<evidence type="ECO:0000256" key="9">
    <source>
        <dbReference type="ARBA" id="ARBA00038120"/>
    </source>
</evidence>
<comment type="subcellular location">
    <subcellularLocation>
        <location evidence="1">Cell membrane</location>
    </subcellularLocation>
</comment>
<evidence type="ECO:0000256" key="2">
    <source>
        <dbReference type="ARBA" id="ARBA00022475"/>
    </source>
</evidence>
<dbReference type="InterPro" id="IPR029044">
    <property type="entry name" value="Nucleotide-diphossugar_trans"/>
</dbReference>
<evidence type="ECO:0000256" key="3">
    <source>
        <dbReference type="ARBA" id="ARBA00022676"/>
    </source>
</evidence>
<keyword evidence="4" id="KW-0808">Transferase</keyword>
<name>A0ABR8MZE8_9BACL</name>
<protein>
    <recommendedName>
        <fullName evidence="10">4,4'-diaponeurosporenoate glycosyltransferase</fullName>
    </recommendedName>
</protein>
<evidence type="ECO:0000313" key="13">
    <source>
        <dbReference type="EMBL" id="MBD3921328.1"/>
    </source>
</evidence>
<dbReference type="Pfam" id="PF00535">
    <property type="entry name" value="Glycos_transf_2"/>
    <property type="match status" value="1"/>
</dbReference>
<organism evidence="13 14">
    <name type="scientific">Paenibacillus terricola</name>
    <dbReference type="NCBI Taxonomy" id="2763503"/>
    <lineage>
        <taxon>Bacteria</taxon>
        <taxon>Bacillati</taxon>
        <taxon>Bacillota</taxon>
        <taxon>Bacilli</taxon>
        <taxon>Bacillales</taxon>
        <taxon>Paenibacillaceae</taxon>
        <taxon>Paenibacillus</taxon>
    </lineage>
</organism>
<comment type="similarity">
    <text evidence="9">Belongs to the glycosyltransferase 2 family. CrtQ subfamily.</text>
</comment>
<keyword evidence="11" id="KW-0812">Transmembrane</keyword>
<dbReference type="Proteomes" id="UP000609346">
    <property type="component" value="Unassembled WGS sequence"/>
</dbReference>
<evidence type="ECO:0000256" key="8">
    <source>
        <dbReference type="ARBA" id="ARBA00037904"/>
    </source>
</evidence>
<accession>A0ABR8MZE8</accession>
<feature type="transmembrane region" description="Helical" evidence="11">
    <location>
        <begin position="319"/>
        <end position="339"/>
    </location>
</feature>
<evidence type="ECO:0000256" key="5">
    <source>
        <dbReference type="ARBA" id="ARBA00022746"/>
    </source>
</evidence>
<keyword evidence="11" id="KW-1133">Transmembrane helix</keyword>
<keyword evidence="6 11" id="KW-0472">Membrane</keyword>
<comment type="pathway">
    <text evidence="8">Carotenoid biosynthesis; staphyloxanthin biosynthesis; staphyloxanthin from farnesyl diphosphate: step 4/5.</text>
</comment>
<evidence type="ECO:0000256" key="1">
    <source>
        <dbReference type="ARBA" id="ARBA00004236"/>
    </source>
</evidence>
<dbReference type="SUPFAM" id="SSF53448">
    <property type="entry name" value="Nucleotide-diphospho-sugar transferases"/>
    <property type="match status" value="1"/>
</dbReference>
<dbReference type="EMBL" id="JACXZA010000005">
    <property type="protein sequence ID" value="MBD3921328.1"/>
    <property type="molecule type" value="Genomic_DNA"/>
</dbReference>
<evidence type="ECO:0000259" key="12">
    <source>
        <dbReference type="Pfam" id="PF00535"/>
    </source>
</evidence>
<keyword evidence="14" id="KW-1185">Reference proteome</keyword>
<dbReference type="InterPro" id="IPR001173">
    <property type="entry name" value="Glyco_trans_2-like"/>
</dbReference>